<accession>A0ABR9EXD7</accession>
<sequence>MIKRLCLFIGLLLLVGCSDESWRTNDVSDMLPELDFDLVNEDSEAVDETAYADKATLVYFGFTNCPDVCPIMLATVASAIRQLEEGDRDNLQVLFISVDPERDTPSVLQTYTDAFGPEFIGLTGDRADIDAVANRYRIAYEYGEKDEHGNYEVTHSSAVFAFDRHGKAKFMIRDSDSMTSIVADLKNLASGS</sequence>
<name>A0ABR9EXD7_9GAMM</name>
<dbReference type="Gene3D" id="3.40.30.10">
    <property type="entry name" value="Glutaredoxin"/>
    <property type="match status" value="1"/>
</dbReference>
<dbReference type="PANTHER" id="PTHR12151:SF25">
    <property type="entry name" value="LINALOOL DEHYDRATASE_ISOMERASE DOMAIN-CONTAINING PROTEIN"/>
    <property type="match status" value="1"/>
</dbReference>
<comment type="caution">
    <text evidence="4">The sequence shown here is derived from an EMBL/GenBank/DDBJ whole genome shotgun (WGS) entry which is preliminary data.</text>
</comment>
<feature type="domain" description="Thioredoxin" evidence="3">
    <location>
        <begin position="25"/>
        <end position="190"/>
    </location>
</feature>
<dbReference type="EMBL" id="RRZD01000001">
    <property type="protein sequence ID" value="MBE0398878.1"/>
    <property type="molecule type" value="Genomic_DNA"/>
</dbReference>
<organism evidence="4 5">
    <name type="scientific">Halomonas casei</name>
    <dbReference type="NCBI Taxonomy" id="2742613"/>
    <lineage>
        <taxon>Bacteria</taxon>
        <taxon>Pseudomonadati</taxon>
        <taxon>Pseudomonadota</taxon>
        <taxon>Gammaproteobacteria</taxon>
        <taxon>Oceanospirillales</taxon>
        <taxon>Halomonadaceae</taxon>
        <taxon>Halomonas</taxon>
    </lineage>
</organism>
<proteinExistence type="inferred from homology"/>
<keyword evidence="5" id="KW-1185">Reference proteome</keyword>
<evidence type="ECO:0000313" key="5">
    <source>
        <dbReference type="Proteomes" id="UP001645039"/>
    </source>
</evidence>
<dbReference type="InterPro" id="IPR003782">
    <property type="entry name" value="SCO1/SenC"/>
</dbReference>
<dbReference type="PANTHER" id="PTHR12151">
    <property type="entry name" value="ELECTRON TRANSPORT PROTIN SCO1/SENC FAMILY MEMBER"/>
    <property type="match status" value="1"/>
</dbReference>
<dbReference type="PROSITE" id="PS51257">
    <property type="entry name" value="PROKAR_LIPOPROTEIN"/>
    <property type="match status" value="1"/>
</dbReference>
<dbReference type="Proteomes" id="UP001645039">
    <property type="component" value="Unassembled WGS sequence"/>
</dbReference>
<dbReference type="InterPro" id="IPR013766">
    <property type="entry name" value="Thioredoxin_domain"/>
</dbReference>
<dbReference type="SUPFAM" id="SSF52833">
    <property type="entry name" value="Thioredoxin-like"/>
    <property type="match status" value="1"/>
</dbReference>
<dbReference type="InterPro" id="IPR036249">
    <property type="entry name" value="Thioredoxin-like_sf"/>
</dbReference>
<keyword evidence="2" id="KW-0186">Copper</keyword>
<evidence type="ECO:0000313" key="4">
    <source>
        <dbReference type="EMBL" id="MBE0398878.1"/>
    </source>
</evidence>
<comment type="similarity">
    <text evidence="1">Belongs to the SCO1/2 family.</text>
</comment>
<dbReference type="PROSITE" id="PS51352">
    <property type="entry name" value="THIOREDOXIN_2"/>
    <property type="match status" value="1"/>
</dbReference>
<dbReference type="CDD" id="cd02968">
    <property type="entry name" value="SCO"/>
    <property type="match status" value="1"/>
</dbReference>
<evidence type="ECO:0000259" key="3">
    <source>
        <dbReference type="PROSITE" id="PS51352"/>
    </source>
</evidence>
<dbReference type="RefSeq" id="WP_096277252.1">
    <property type="nucleotide sequence ID" value="NZ_CBCSBM010000003.1"/>
</dbReference>
<protein>
    <submittedName>
        <fullName evidence="4">SCO family protein</fullName>
    </submittedName>
</protein>
<dbReference type="Pfam" id="PF02630">
    <property type="entry name" value="SCO1-SenC"/>
    <property type="match status" value="1"/>
</dbReference>
<gene>
    <name evidence="4" type="ORF">EI168_01985</name>
</gene>
<evidence type="ECO:0000256" key="1">
    <source>
        <dbReference type="ARBA" id="ARBA00010996"/>
    </source>
</evidence>
<evidence type="ECO:0000256" key="2">
    <source>
        <dbReference type="ARBA" id="ARBA00023008"/>
    </source>
</evidence>
<reference evidence="4 5" key="1">
    <citation type="submission" date="2020-07" db="EMBL/GenBank/DDBJ databases">
        <title>Halophilic bacteria isolated from french cheeses.</title>
        <authorList>
            <person name="Kothe C.I."/>
            <person name="Farah-Kraiem B."/>
            <person name="Renault P."/>
            <person name="Dridi B."/>
        </authorList>
    </citation>
    <scope>NUCLEOTIDE SEQUENCE [LARGE SCALE GENOMIC DNA]</scope>
    <source>
        <strain evidence="4 5">FME1</strain>
    </source>
</reference>